<gene>
    <name evidence="2" type="ORF">EVAR_33532_1</name>
</gene>
<dbReference type="Proteomes" id="UP000299102">
    <property type="component" value="Unassembled WGS sequence"/>
</dbReference>
<name>A0A4C1VJM4_EUMVA</name>
<keyword evidence="3" id="KW-1185">Reference proteome</keyword>
<reference evidence="2 3" key="1">
    <citation type="journal article" date="2019" name="Commun. Biol.">
        <title>The bagworm genome reveals a unique fibroin gene that provides high tensile strength.</title>
        <authorList>
            <person name="Kono N."/>
            <person name="Nakamura H."/>
            <person name="Ohtoshi R."/>
            <person name="Tomita M."/>
            <person name="Numata K."/>
            <person name="Arakawa K."/>
        </authorList>
    </citation>
    <scope>NUCLEOTIDE SEQUENCE [LARGE SCALE GENOMIC DNA]</scope>
</reference>
<dbReference type="OrthoDB" id="21416at2759"/>
<protein>
    <submittedName>
        <fullName evidence="2">Uncharacterized protein</fullName>
    </submittedName>
</protein>
<sequence>MNFSECYMALLTSAGVIEPPALPSYLAKEIDRSLIFISPLAHSFFYPNRPTLFLYSAANTVVATRHRDVRRCAPELQTRSSRDHGKAVENVFGAGRKLQHLDANLIIEVDPRKEEHFRTTFSLINRLLKLDSTAINTARAPGAARGRFRETTNRRCPPMDLISVRRPVKESRTDVQFHLAALRGDVGRLRQLLDTGKVHIDSRDRAAVICASVSREAERERRRRRTMSADAAPTQSGEHVPRARPDGLRNSTSLKVLDKTQVQ</sequence>
<evidence type="ECO:0000256" key="1">
    <source>
        <dbReference type="SAM" id="MobiDB-lite"/>
    </source>
</evidence>
<dbReference type="AlphaFoldDB" id="A0A4C1VJM4"/>
<feature type="compositionally biased region" description="Polar residues" evidence="1">
    <location>
        <begin position="249"/>
        <end position="263"/>
    </location>
</feature>
<evidence type="ECO:0000313" key="3">
    <source>
        <dbReference type="Proteomes" id="UP000299102"/>
    </source>
</evidence>
<dbReference type="EMBL" id="BGZK01000354">
    <property type="protein sequence ID" value="GBP38783.1"/>
    <property type="molecule type" value="Genomic_DNA"/>
</dbReference>
<organism evidence="2 3">
    <name type="scientific">Eumeta variegata</name>
    <name type="common">Bagworm moth</name>
    <name type="synonym">Eumeta japonica</name>
    <dbReference type="NCBI Taxonomy" id="151549"/>
    <lineage>
        <taxon>Eukaryota</taxon>
        <taxon>Metazoa</taxon>
        <taxon>Ecdysozoa</taxon>
        <taxon>Arthropoda</taxon>
        <taxon>Hexapoda</taxon>
        <taxon>Insecta</taxon>
        <taxon>Pterygota</taxon>
        <taxon>Neoptera</taxon>
        <taxon>Endopterygota</taxon>
        <taxon>Lepidoptera</taxon>
        <taxon>Glossata</taxon>
        <taxon>Ditrysia</taxon>
        <taxon>Tineoidea</taxon>
        <taxon>Psychidae</taxon>
        <taxon>Oiketicinae</taxon>
        <taxon>Eumeta</taxon>
    </lineage>
</organism>
<comment type="caution">
    <text evidence="2">The sequence shown here is derived from an EMBL/GenBank/DDBJ whole genome shotgun (WGS) entry which is preliminary data.</text>
</comment>
<feature type="region of interest" description="Disordered" evidence="1">
    <location>
        <begin position="214"/>
        <end position="263"/>
    </location>
</feature>
<proteinExistence type="predicted"/>
<accession>A0A4C1VJM4</accession>
<evidence type="ECO:0000313" key="2">
    <source>
        <dbReference type="EMBL" id="GBP38783.1"/>
    </source>
</evidence>